<keyword evidence="3" id="KW-1185">Reference proteome</keyword>
<sequence>MGLGKAHCVSPQYLCGRATSATSTIVGCPYKINSTSTLSISVIPTVLTPYLAFSHARSATGSRFYFSFHTHETIVQCPSTIPCPRRLPSSPSAAPSPISPPRSLTTVPSTPSLLRRFRSLPLPTVIC</sequence>
<protein>
    <submittedName>
        <fullName evidence="2">Uncharacterized protein</fullName>
    </submittedName>
</protein>
<dbReference type="EMBL" id="JAYMYR010000003">
    <property type="protein sequence ID" value="KAK7373884.1"/>
    <property type="molecule type" value="Genomic_DNA"/>
</dbReference>
<accession>A0AAN9NNW7</accession>
<name>A0AAN9NNW7_PHACN</name>
<reference evidence="2 3" key="1">
    <citation type="submission" date="2024-01" db="EMBL/GenBank/DDBJ databases">
        <title>The genomes of 5 underutilized Papilionoideae crops provide insights into root nodulation and disease resistanc.</title>
        <authorList>
            <person name="Jiang F."/>
        </authorList>
    </citation>
    <scope>NUCLEOTIDE SEQUENCE [LARGE SCALE GENOMIC DNA]</scope>
    <source>
        <strain evidence="2">JINMINGXINNONG_FW02</strain>
        <tissue evidence="2">Leaves</tissue>
    </source>
</reference>
<evidence type="ECO:0000313" key="3">
    <source>
        <dbReference type="Proteomes" id="UP001374584"/>
    </source>
</evidence>
<evidence type="ECO:0000256" key="1">
    <source>
        <dbReference type="SAM" id="MobiDB-lite"/>
    </source>
</evidence>
<evidence type="ECO:0000313" key="2">
    <source>
        <dbReference type="EMBL" id="KAK7373884.1"/>
    </source>
</evidence>
<proteinExistence type="predicted"/>
<organism evidence="2 3">
    <name type="scientific">Phaseolus coccineus</name>
    <name type="common">Scarlet runner bean</name>
    <name type="synonym">Phaseolus multiflorus</name>
    <dbReference type="NCBI Taxonomy" id="3886"/>
    <lineage>
        <taxon>Eukaryota</taxon>
        <taxon>Viridiplantae</taxon>
        <taxon>Streptophyta</taxon>
        <taxon>Embryophyta</taxon>
        <taxon>Tracheophyta</taxon>
        <taxon>Spermatophyta</taxon>
        <taxon>Magnoliopsida</taxon>
        <taxon>eudicotyledons</taxon>
        <taxon>Gunneridae</taxon>
        <taxon>Pentapetalae</taxon>
        <taxon>rosids</taxon>
        <taxon>fabids</taxon>
        <taxon>Fabales</taxon>
        <taxon>Fabaceae</taxon>
        <taxon>Papilionoideae</taxon>
        <taxon>50 kb inversion clade</taxon>
        <taxon>NPAAA clade</taxon>
        <taxon>indigoferoid/millettioid clade</taxon>
        <taxon>Phaseoleae</taxon>
        <taxon>Phaseolus</taxon>
    </lineage>
</organism>
<dbReference type="PROSITE" id="PS51257">
    <property type="entry name" value="PROKAR_LIPOPROTEIN"/>
    <property type="match status" value="1"/>
</dbReference>
<dbReference type="AlphaFoldDB" id="A0AAN9NNW7"/>
<gene>
    <name evidence="2" type="ORF">VNO80_07304</name>
</gene>
<comment type="caution">
    <text evidence="2">The sequence shown here is derived from an EMBL/GenBank/DDBJ whole genome shotgun (WGS) entry which is preliminary data.</text>
</comment>
<feature type="region of interest" description="Disordered" evidence="1">
    <location>
        <begin position="86"/>
        <end position="109"/>
    </location>
</feature>
<dbReference type="Proteomes" id="UP001374584">
    <property type="component" value="Unassembled WGS sequence"/>
</dbReference>